<evidence type="ECO:0000313" key="2">
    <source>
        <dbReference type="EMBL" id="CAH3021023.1"/>
    </source>
</evidence>
<proteinExistence type="inferred from homology"/>
<protein>
    <recommendedName>
        <fullName evidence="4">N-terminal acetyltransferase B complex subunit NAA25 homolog</fullName>
    </recommendedName>
</protein>
<comment type="similarity">
    <text evidence="1">Belongs to the MDM20/NAA25 family.</text>
</comment>
<sequence>MASRHVDVNERRLRPVYDALDSMNNKQAIQLADKILKKQKDLHCAKALKGLALLRSGKNAESEALMAEVMEAKPADDPTLQAMTICFREMQKPEMIPHVYEMALKQNPQSEELYSHLFMAYVRIGDYKKQQQAAMNLYKQFSKNPYYFWAVMSIMMQGLMAADEKLGKTMFFPLAERMVVKFINENKVDAEAEVRLYLMILEKLELYDKALDVLRKSNLAVKLISYMDEKEEKEACYLMKLCRWHEANLTFKKLILKSPDQWSYYQLYFTSAFSLVKEEWKPVDQSEEVPDHTLEHIYKFIASLIESEQPKEKRACRGPFLAQLELGKLCKQQCIYSDSRLNSNSMVDLLVEYFKRFGDKSCCFSDLSPYLHLNLEEQSERRKFIEVLKSTLPSVDDEDSDSSQIKLMHRRLTIEQFSRHLGFHCSLSSDEKIALSKEYMKQHKGGLVYGKDLLPTELQYSDGFAQLAVHLMLDVNDQKGSSEMNWHLLIMLESALKASPSNHHLKLLLMRVYCSMGAFGPCLVLFDGLEIKHIEQDILGYTVTRYVEALGHFEAASSMYLNTLKFFYGNQKSTPEHIIAAYKYGSFEKIPEFIELKKRLDCSLHFASVNYENMMLDAFLKANSLADAQSHFTESNLLDKCTVAKDWMMDLRDNRDLRILETWDLPERQLTKDEELRCMEQEVLWLRLRLLVLRGLALAVSLVPKPPQNMQAMNNGTAEPVFPLEQVITELTEVLQEIDKHPGTREKLPMLGPPCSRLARFIDGHHGTVMVAMLRVCHEAHHLHYGAQDSNAKDHWNNIQENLEEVSRILKDSTAKCSAILTIGSEGKTMFNGYVLEPLVLLVESYCCIVLLAAVSCRFLQKLAGSKKAKKKKPVPAQTNEETGPFKAFLSTLQSNISSLHASLVEVNVAQLSDDLLELNLVELDNETKSSIVSEIWEKLQTSYKQSVKEISELLHHKVKFAKSLQI</sequence>
<evidence type="ECO:0000313" key="3">
    <source>
        <dbReference type="Proteomes" id="UP001159427"/>
    </source>
</evidence>
<dbReference type="PANTHER" id="PTHR22767:SF3">
    <property type="entry name" value="N-ALPHA-ACETYLTRANSFERASE 25, NATB AUXILIARY SUBUNIT"/>
    <property type="match status" value="1"/>
</dbReference>
<dbReference type="Proteomes" id="UP001159427">
    <property type="component" value="Unassembled WGS sequence"/>
</dbReference>
<dbReference type="Pfam" id="PF09797">
    <property type="entry name" value="NatB_MDM20"/>
    <property type="match status" value="1"/>
</dbReference>
<dbReference type="PANTHER" id="PTHR22767">
    <property type="entry name" value="N-TERMINAL ACETYLTRANSFERASE-RELATED"/>
    <property type="match status" value="1"/>
</dbReference>
<dbReference type="Gene3D" id="1.25.40.1040">
    <property type="match status" value="1"/>
</dbReference>
<comment type="caution">
    <text evidence="2">The sequence shown here is derived from an EMBL/GenBank/DDBJ whole genome shotgun (WGS) entry which is preliminary data.</text>
</comment>
<organism evidence="2 3">
    <name type="scientific">Porites evermanni</name>
    <dbReference type="NCBI Taxonomy" id="104178"/>
    <lineage>
        <taxon>Eukaryota</taxon>
        <taxon>Metazoa</taxon>
        <taxon>Cnidaria</taxon>
        <taxon>Anthozoa</taxon>
        <taxon>Hexacorallia</taxon>
        <taxon>Scleractinia</taxon>
        <taxon>Fungiina</taxon>
        <taxon>Poritidae</taxon>
        <taxon>Porites</taxon>
    </lineage>
</organism>
<name>A0ABN8LUR6_9CNID</name>
<dbReference type="InterPro" id="IPR019183">
    <property type="entry name" value="NAA25_NatB_aux_su"/>
</dbReference>
<dbReference type="EMBL" id="CALNXI010000166">
    <property type="protein sequence ID" value="CAH3021023.1"/>
    <property type="molecule type" value="Genomic_DNA"/>
</dbReference>
<keyword evidence="3" id="KW-1185">Reference proteome</keyword>
<gene>
    <name evidence="2" type="ORF">PEVE_00009512</name>
</gene>
<evidence type="ECO:0008006" key="4">
    <source>
        <dbReference type="Google" id="ProtNLM"/>
    </source>
</evidence>
<dbReference type="SUPFAM" id="SSF48452">
    <property type="entry name" value="TPR-like"/>
    <property type="match status" value="1"/>
</dbReference>
<evidence type="ECO:0000256" key="1">
    <source>
        <dbReference type="ARBA" id="ARBA00006298"/>
    </source>
</evidence>
<dbReference type="InterPro" id="IPR011990">
    <property type="entry name" value="TPR-like_helical_dom_sf"/>
</dbReference>
<accession>A0ABN8LUR6</accession>
<reference evidence="2 3" key="1">
    <citation type="submission" date="2022-05" db="EMBL/GenBank/DDBJ databases">
        <authorList>
            <consortium name="Genoscope - CEA"/>
            <person name="William W."/>
        </authorList>
    </citation>
    <scope>NUCLEOTIDE SEQUENCE [LARGE SCALE GENOMIC DNA]</scope>
</reference>